<name>A0A9W7KZW7_9STRA</name>
<feature type="coiled-coil region" evidence="4">
    <location>
        <begin position="959"/>
        <end position="986"/>
    </location>
</feature>
<dbReference type="Pfam" id="PF13516">
    <property type="entry name" value="LRR_6"/>
    <property type="match status" value="4"/>
</dbReference>
<feature type="domain" description="WW" evidence="6">
    <location>
        <begin position="79"/>
        <end position="106"/>
    </location>
</feature>
<dbReference type="PANTHER" id="PTHR24107">
    <property type="entry name" value="YNEIN REGULATORY COMPLEX SUBUNIT 5"/>
    <property type="match status" value="1"/>
</dbReference>
<dbReference type="SMART" id="SM00368">
    <property type="entry name" value="LRR_RI"/>
    <property type="match status" value="6"/>
</dbReference>
<feature type="region of interest" description="Disordered" evidence="5">
    <location>
        <begin position="1683"/>
        <end position="1732"/>
    </location>
</feature>
<feature type="compositionally biased region" description="Acidic residues" evidence="5">
    <location>
        <begin position="242"/>
        <end position="264"/>
    </location>
</feature>
<dbReference type="Pfam" id="PF00397">
    <property type="entry name" value="WW"/>
    <property type="match status" value="1"/>
</dbReference>
<feature type="region of interest" description="Disordered" evidence="5">
    <location>
        <begin position="192"/>
        <end position="223"/>
    </location>
</feature>
<dbReference type="Gene3D" id="1.25.40.10">
    <property type="entry name" value="Tetratricopeptide repeat domain"/>
    <property type="match status" value="1"/>
</dbReference>
<feature type="coiled-coil region" evidence="4">
    <location>
        <begin position="1122"/>
        <end position="1149"/>
    </location>
</feature>
<dbReference type="EMBL" id="BRXW01000319">
    <property type="protein sequence ID" value="GMI18092.1"/>
    <property type="molecule type" value="Genomic_DNA"/>
</dbReference>
<feature type="region of interest" description="Disordered" evidence="5">
    <location>
        <begin position="873"/>
        <end position="897"/>
    </location>
</feature>
<dbReference type="PROSITE" id="PS01159">
    <property type="entry name" value="WW_DOMAIN_1"/>
    <property type="match status" value="1"/>
</dbReference>
<feature type="region of interest" description="Disordered" evidence="5">
    <location>
        <begin position="2407"/>
        <end position="2427"/>
    </location>
</feature>
<sequence length="2511" mass="285014">MPTWTKNARKFNKKFKVDTTKTDPRFVKKEDSEAKVKKPPAETYSSGFASWQLQSQKFRPPAPSPKHDLYREDIEYETWEEHFDDDGQRFFFNPMDGKSQWEIPRGIKNAMDKEERKRKKEVEEYYAAHGSDVSQAGYSSSYSEGVYEGDDGYFYDQEGNYIENYQPRQQQQQQLGYENEEGKYYAEGGYYDESGNWVGDESEYYDDGYDDGWTDSRPSTTNADLRQLTEGSHSILTSALDELGDDEDDEDDYDYDDGVEEEPEPVNPAEIEIEPTGDPIQDEIARTRKRLSMMKMKPLEGAKKKWGLLKGVKNVLTEVNEAGKLHDEDLVMEEEMVAVCSLLANKAIGLVVNSAVPKIALRIKKERLKVMEDKNHANWKVAHADFRTNKVEVVKEVKVGSAEYLEMHEHDDDEEEMKGGEWDDFEEARRKERFSNSASENAVEEEVQITSTDGRSLHKLISDLGAIGVDSKKLARVLFRLSHSKLGHAPLREVDLTDDPIGDLGASCLATLLKHASIVRLYLVNCNIGNSGAKAISQASLHNRSLMELYLNNNAVTDEGVRDICTALGSSPTLKTLNLSSNKITEDGAKYLAAMLVDPGCRLRNLFLSGALETTKQLDKNKDEEEEEEEEEQVFTRKKKKKIFGEMSAGTLAVLETKRKLARKKGRIGFMGVIYLSTALMAPHGCPLRSLTLVNCDIGPTIEGCKALSSALYANEALEVLNISENRIGDAGAELLVDALRVNKVVNNFISRNCGLTNVLLTRLREAMMDNSELNWLRRKDLAKVAVENRNWMLGIAQSNNFKYAASAYIKSKSEAQMQEEADAKVRAKDKEIEEKIEGTDSKWEKAGLKVVKGNLDKKREVGVAGGGDLGSPVTALVPKKDQPMLGSKSAPDLTSTSTATLPVNLATPMKKNLAKYDDFDSPTIEGLKRFSQEELNSSDTSDLLESCTILMRVSVREAKTCEVKIKKLKAVLEEAKAKMGGEEERHKQALKGYKSVISVHNKGRDRLKLLNTKLNKDLKPLHLQLLAADEPLTTSKLLLNDLISKKDKGIDFDKSYAKIDKAEEEVTMGEAILNAKLKRQVAEEAKLRGEGEVPVVKEEDEDKRIYVEPEHEILLAAKSRVEILVNAKNDLKTRYDAMKKRIGDLVREDEQHKSKIEKVKKSIEESTKKVLEVNGIYAEAYTKAANEMTRLQGKLRNCRVTAKMMKKRVAVLKVAAREKGRAEDYMGLVTESCSNDQVDEELRKAINDDRLATVDLERAEKLFKDVEGEYESLNATIVEKEKALRDMVKDLDDANRLLGNDLQHWERERNTVAGVGFINKWRLCKVKYDKLKGKKEKIEGQLYNNGVPEGLKVEFGFCEEEFRRLDEEKVAAEEIVKMSEPRKILWGKELGLAKKELERMGPVYWETKGVFEEKREDQILKRRIASELKMDHMALASAEQLRLNPPKSFSEKADKEKREALVNFAKDFNKNIMNPSKVIDYHYEMRLLADISRIRKEQLLLQVKDDEDLTKEQFLMKQLKAELGIDYDIEHGTVEWRTAINKLRRKKDLRHQKERSLARKAERNRRRRQVLVNEAENMPLGNIIKDLKAYGMPIEEISREDELVELWVMCKLRERIVELGNWGGGASSRRKLGKGVYKDPESPIKKKVLEMEGMWEGKKITKGLTFKEKMDIIKSDTAHRIFEEESSSEEDDSNVLVEEKSESEGTKEKARLKEESEKKERKELARKRKARLRGVTKRAVAVGRKTVVKKVTKKQTVLRKKTVMRKTGRKKTVVVRRAVGGEGVLLGEEKKEGLGRGTGLEADFEDVEEEVEEEEEVEVAGGEMEEVEVELEVEIEVEVDVDVDGNEIMDMVIEEGDEEDWESDEEGEGEGDEEVDWDEEKKIQEALEEERRLKKEEWRKKVMEAEALKVKELEEKKTKLQVEQDERAKKRKEDEERRARETKVMIMKEELERKEKEAKEREERLAEEERLRVEREKKKEARMLEEMAKLRVGGGAGEGEGGAGEKKKGEDVEVTPPPVKRSILNTKRQYKNAMKNISFLRNNVRNAARIEIRELLLLNPKEYSLMRRLGMLCIDLNAGVDGSTLRRRAAMILLERCITSSEFKNDGLTHRKLAEVHFDIWTGEGSKAAAVHLSRAKYCWDQALRHLDIAADPTAWESAANVYIHTGDYKSAGDTLQSLIKSFPKYKRIGRVKLHCASLYMSLGEHEKARDMLMGAMARGGDEAGGGGFGEEDMVFFMAVLLQRWGDAGDAGGEGKKEDCWKEYKTVLDGLIEGTHGEKETRLDEVPSLLKQLKQGFIWREMGDAATTAGFHVLAACIFETGVKWTCGEKGYIWRSLSKSLWKSGRGEAAIKAGYHSIEVESDENKRAQMSGLVRIWEEDGMESNDLYEEEMSMEMESVLEEYVLDGKRGNRQDSNSPKGGGRRRLSSLMVKREDKWKVLTTVGAKTSTDPSKGGKGRGIGNLAQLLRNHEVEPKKKKKKKEGGGEDEGVAIQKIFSGSRRSTLTETIDW</sequence>
<feature type="region of interest" description="Disordered" evidence="5">
    <location>
        <begin position="1913"/>
        <end position="1941"/>
    </location>
</feature>
<reference evidence="8" key="1">
    <citation type="journal article" date="2023" name="Commun. Biol.">
        <title>Genome analysis of Parmales, the sister group of diatoms, reveals the evolutionary specialization of diatoms from phago-mixotrophs to photoautotrophs.</title>
        <authorList>
            <person name="Ban H."/>
            <person name="Sato S."/>
            <person name="Yoshikawa S."/>
            <person name="Yamada K."/>
            <person name="Nakamura Y."/>
            <person name="Ichinomiya M."/>
            <person name="Sato N."/>
            <person name="Blanc-Mathieu R."/>
            <person name="Endo H."/>
            <person name="Kuwata A."/>
            <person name="Ogata H."/>
        </authorList>
    </citation>
    <scope>NUCLEOTIDE SEQUENCE [LARGE SCALE GENOMIC DNA]</scope>
    <source>
        <strain evidence="8">NIES 3700</strain>
    </source>
</reference>
<feature type="region of interest" description="Disordered" evidence="5">
    <location>
        <begin position="1806"/>
        <end position="1826"/>
    </location>
</feature>
<dbReference type="Gene3D" id="2.20.70.10">
    <property type="match status" value="1"/>
</dbReference>
<keyword evidence="8" id="KW-1185">Reference proteome</keyword>
<evidence type="ECO:0000256" key="3">
    <source>
        <dbReference type="ARBA" id="ARBA00023212"/>
    </source>
</evidence>
<feature type="coiled-coil region" evidence="4">
    <location>
        <begin position="608"/>
        <end position="641"/>
    </location>
</feature>
<dbReference type="InterPro" id="IPR001611">
    <property type="entry name" value="Leu-rich_rpt"/>
</dbReference>
<dbReference type="GO" id="GO:0005856">
    <property type="term" value="C:cytoskeleton"/>
    <property type="evidence" value="ECO:0007669"/>
    <property type="project" value="UniProtKB-SubCell"/>
</dbReference>
<evidence type="ECO:0000256" key="5">
    <source>
        <dbReference type="SAM" id="MobiDB-lite"/>
    </source>
</evidence>
<evidence type="ECO:0000256" key="4">
    <source>
        <dbReference type="SAM" id="Coils"/>
    </source>
</evidence>
<dbReference type="Gene3D" id="3.80.10.10">
    <property type="entry name" value="Ribonuclease Inhibitor"/>
    <property type="match status" value="2"/>
</dbReference>
<feature type="compositionally biased region" description="Basic and acidic residues" evidence="5">
    <location>
        <begin position="1698"/>
        <end position="1724"/>
    </location>
</feature>
<feature type="region of interest" description="Disordered" evidence="5">
    <location>
        <begin position="2446"/>
        <end position="2495"/>
    </location>
</feature>
<evidence type="ECO:0000313" key="8">
    <source>
        <dbReference type="Proteomes" id="UP001165122"/>
    </source>
</evidence>
<protein>
    <recommendedName>
        <fullName evidence="6">WW domain-containing protein</fullName>
    </recommendedName>
</protein>
<feature type="coiled-coil region" evidence="4">
    <location>
        <begin position="1257"/>
        <end position="1309"/>
    </location>
</feature>
<proteinExistence type="predicted"/>
<evidence type="ECO:0000256" key="2">
    <source>
        <dbReference type="ARBA" id="ARBA00022490"/>
    </source>
</evidence>
<feature type="region of interest" description="Disordered" evidence="5">
    <location>
        <begin position="1855"/>
        <end position="1881"/>
    </location>
</feature>
<feature type="region of interest" description="Disordered" evidence="5">
    <location>
        <begin position="148"/>
        <end position="180"/>
    </location>
</feature>
<dbReference type="PROSITE" id="PS50020">
    <property type="entry name" value="WW_DOMAIN_2"/>
    <property type="match status" value="1"/>
</dbReference>
<keyword evidence="4" id="KW-0175">Coiled coil</keyword>
<dbReference type="SUPFAM" id="SSF51045">
    <property type="entry name" value="WW domain"/>
    <property type="match status" value="1"/>
</dbReference>
<dbReference type="InterPro" id="IPR011990">
    <property type="entry name" value="TPR-like_helical_dom_sf"/>
</dbReference>
<evidence type="ECO:0000259" key="6">
    <source>
        <dbReference type="PROSITE" id="PS50020"/>
    </source>
</evidence>
<gene>
    <name evidence="7" type="ORF">TrLO_g1216</name>
</gene>
<keyword evidence="2" id="KW-0963">Cytoplasm</keyword>
<dbReference type="PANTHER" id="PTHR24107:SF2">
    <property type="entry name" value="NLR FAMILY CARD DOMAIN CONTAINING 3"/>
    <property type="match status" value="1"/>
</dbReference>
<accession>A0A9W7KZW7</accession>
<dbReference type="Proteomes" id="UP001165122">
    <property type="component" value="Unassembled WGS sequence"/>
</dbReference>
<organism evidence="7 8">
    <name type="scientific">Triparma laevis f. longispina</name>
    <dbReference type="NCBI Taxonomy" id="1714387"/>
    <lineage>
        <taxon>Eukaryota</taxon>
        <taxon>Sar</taxon>
        <taxon>Stramenopiles</taxon>
        <taxon>Ochrophyta</taxon>
        <taxon>Bolidophyceae</taxon>
        <taxon>Parmales</taxon>
        <taxon>Triparmaceae</taxon>
        <taxon>Triparma</taxon>
    </lineage>
</organism>
<dbReference type="InterPro" id="IPR052410">
    <property type="entry name" value="DRC5"/>
</dbReference>
<comment type="caution">
    <text evidence="7">The sequence shown here is derived from an EMBL/GenBank/DDBJ whole genome shotgun (WGS) entry which is preliminary data.</text>
</comment>
<evidence type="ECO:0000256" key="1">
    <source>
        <dbReference type="ARBA" id="ARBA00004245"/>
    </source>
</evidence>
<feature type="compositionally biased region" description="Gly residues" evidence="5">
    <location>
        <begin position="1993"/>
        <end position="2003"/>
    </location>
</feature>
<feature type="region of interest" description="Disordered" evidence="5">
    <location>
        <begin position="239"/>
        <end position="274"/>
    </location>
</feature>
<dbReference type="CDD" id="cd00201">
    <property type="entry name" value="WW"/>
    <property type="match status" value="1"/>
</dbReference>
<feature type="compositionally biased region" description="Acidic residues" evidence="5">
    <location>
        <begin position="200"/>
        <end position="213"/>
    </location>
</feature>
<dbReference type="InterPro" id="IPR001202">
    <property type="entry name" value="WW_dom"/>
</dbReference>
<dbReference type="OrthoDB" id="341587at2759"/>
<comment type="subcellular location">
    <subcellularLocation>
        <location evidence="1">Cytoplasm</location>
        <location evidence="1">Cytoskeleton</location>
    </subcellularLocation>
</comment>
<keyword evidence="3" id="KW-0206">Cytoskeleton</keyword>
<dbReference type="SMART" id="SM00456">
    <property type="entry name" value="WW"/>
    <property type="match status" value="1"/>
</dbReference>
<dbReference type="SUPFAM" id="SSF52047">
    <property type="entry name" value="RNI-like"/>
    <property type="match status" value="1"/>
</dbReference>
<feature type="region of interest" description="Disordered" evidence="5">
    <location>
        <begin position="1993"/>
        <end position="2019"/>
    </location>
</feature>
<dbReference type="InterPro" id="IPR032675">
    <property type="entry name" value="LRR_dom_sf"/>
</dbReference>
<feature type="compositionally biased region" description="Acidic residues" evidence="5">
    <location>
        <begin position="1685"/>
        <end position="1694"/>
    </location>
</feature>
<dbReference type="InterPro" id="IPR036020">
    <property type="entry name" value="WW_dom_sf"/>
</dbReference>
<evidence type="ECO:0000313" key="7">
    <source>
        <dbReference type="EMBL" id="GMI18092.1"/>
    </source>
</evidence>
<feature type="compositionally biased region" description="Acidic residues" evidence="5">
    <location>
        <begin position="1855"/>
        <end position="1879"/>
    </location>
</feature>
<dbReference type="SUPFAM" id="SSF48452">
    <property type="entry name" value="TPR-like"/>
    <property type="match status" value="1"/>
</dbReference>